<dbReference type="OrthoDB" id="9815856at2"/>
<dbReference type="AlphaFoldDB" id="A0A372LLE4"/>
<dbReference type="PANTHER" id="PTHR45790">
    <property type="entry name" value="SIROHEME SYNTHASE-RELATED"/>
    <property type="match status" value="1"/>
</dbReference>
<dbReference type="InterPro" id="IPR035996">
    <property type="entry name" value="4pyrrol_Methylase_sf"/>
</dbReference>
<dbReference type="InterPro" id="IPR000878">
    <property type="entry name" value="4pyrrol_Mease"/>
</dbReference>
<sequence>MGKVYLLVSAGPGDHDLITEKGLKCIQEADAILYDRLVNEELLSCTKPVALINGGTTKDQRTVVSTLEKGAEKERIVNPCKILIGKVVKTRERIKWFESDTVLESLMTSEAN</sequence>
<organism evidence="3 4">
    <name type="scientific">Peribacillus saganii</name>
    <dbReference type="NCBI Taxonomy" id="2303992"/>
    <lineage>
        <taxon>Bacteria</taxon>
        <taxon>Bacillati</taxon>
        <taxon>Bacillota</taxon>
        <taxon>Bacilli</taxon>
        <taxon>Bacillales</taxon>
        <taxon>Bacillaceae</taxon>
        <taxon>Peribacillus</taxon>
    </lineage>
</organism>
<dbReference type="InterPro" id="IPR014777">
    <property type="entry name" value="4pyrrole_Mease_sub1"/>
</dbReference>
<evidence type="ECO:0000313" key="3">
    <source>
        <dbReference type="EMBL" id="RFU67642.1"/>
    </source>
</evidence>
<keyword evidence="4" id="KW-1185">Reference proteome</keyword>
<reference evidence="3 4" key="1">
    <citation type="submission" date="2018-08" db="EMBL/GenBank/DDBJ databases">
        <title>Bacillus chawlae sp. nov., Bacillus glennii sp. nov., and Bacillus saganii sp. nov. Isolated from the Vehicle Assembly Building at Kennedy Space Center where the Viking Spacecraft were Assembled.</title>
        <authorList>
            <person name="Seuylemezian A."/>
            <person name="Vaishampayan P."/>
        </authorList>
    </citation>
    <scope>NUCLEOTIDE SEQUENCE [LARGE SCALE GENOMIC DNA]</scope>
    <source>
        <strain evidence="3 4">V47-23a</strain>
    </source>
</reference>
<accession>A0A372LLE4</accession>
<dbReference type="GO" id="GO:0004851">
    <property type="term" value="F:uroporphyrin-III C-methyltransferase activity"/>
    <property type="evidence" value="ECO:0007669"/>
    <property type="project" value="TreeGrafter"/>
</dbReference>
<evidence type="ECO:0000256" key="1">
    <source>
        <dbReference type="ARBA" id="ARBA00023244"/>
    </source>
</evidence>
<keyword evidence="1" id="KW-0627">Porphyrin biosynthesis</keyword>
<dbReference type="InterPro" id="IPR050161">
    <property type="entry name" value="Siro_Cobalamin_biosynth"/>
</dbReference>
<protein>
    <recommendedName>
        <fullName evidence="2">Tetrapyrrole methylase domain-containing protein</fullName>
    </recommendedName>
</protein>
<evidence type="ECO:0000313" key="4">
    <source>
        <dbReference type="Proteomes" id="UP000264541"/>
    </source>
</evidence>
<feature type="domain" description="Tetrapyrrole methylase" evidence="2">
    <location>
        <begin position="7"/>
        <end position="45"/>
    </location>
</feature>
<dbReference type="Proteomes" id="UP000264541">
    <property type="component" value="Unassembled WGS sequence"/>
</dbReference>
<gene>
    <name evidence="3" type="ORF">D0469_13930</name>
</gene>
<name>A0A372LLE4_9BACI</name>
<dbReference type="EMBL" id="QVTE01000040">
    <property type="protein sequence ID" value="RFU67642.1"/>
    <property type="molecule type" value="Genomic_DNA"/>
</dbReference>
<dbReference type="PANTHER" id="PTHR45790:SF3">
    <property type="entry name" value="S-ADENOSYL-L-METHIONINE-DEPENDENT UROPORPHYRINOGEN III METHYLTRANSFERASE, CHLOROPLASTIC"/>
    <property type="match status" value="1"/>
</dbReference>
<dbReference type="Pfam" id="PF00590">
    <property type="entry name" value="TP_methylase"/>
    <property type="match status" value="1"/>
</dbReference>
<evidence type="ECO:0000259" key="2">
    <source>
        <dbReference type="Pfam" id="PF00590"/>
    </source>
</evidence>
<dbReference type="GO" id="GO:0019354">
    <property type="term" value="P:siroheme biosynthetic process"/>
    <property type="evidence" value="ECO:0007669"/>
    <property type="project" value="TreeGrafter"/>
</dbReference>
<proteinExistence type="predicted"/>
<dbReference type="Gene3D" id="3.40.1010.10">
    <property type="entry name" value="Cobalt-precorrin-4 Transmethylase, Domain 1"/>
    <property type="match status" value="1"/>
</dbReference>
<dbReference type="SUPFAM" id="SSF53790">
    <property type="entry name" value="Tetrapyrrole methylase"/>
    <property type="match status" value="2"/>
</dbReference>
<comment type="caution">
    <text evidence="3">The sequence shown here is derived from an EMBL/GenBank/DDBJ whole genome shotgun (WGS) entry which is preliminary data.</text>
</comment>